<gene>
    <name evidence="1" type="ORF">SULPSESMR1_00075</name>
</gene>
<dbReference type="KEGG" id="spse:SULPSESMR1_00075"/>
<evidence type="ECO:0008006" key="3">
    <source>
        <dbReference type="Google" id="ProtNLM"/>
    </source>
</evidence>
<dbReference type="Proteomes" id="UP000199754">
    <property type="component" value="Chromosome"/>
</dbReference>
<proteinExistence type="predicted"/>
<keyword evidence="2" id="KW-1185">Reference proteome</keyword>
<reference evidence="1 2" key="1">
    <citation type="submission" date="2017-07" db="EMBL/GenBank/DDBJ databases">
        <title>Genome Sequence of Sulfitobacter pseudonitzschiae Strain SMR1 Isolated from a culture of the Diatom Skeletonema marinoi.</title>
        <authorList>
            <person name="Topel M."/>
            <person name="Pinder M.I.M."/>
            <person name="Johansson O.N."/>
            <person name="Kourtchenko O."/>
            <person name="Godhe A."/>
            <person name="Clarke A.K."/>
        </authorList>
    </citation>
    <scope>NUCLEOTIDE SEQUENCE [LARGE SCALE GENOMIC DNA]</scope>
    <source>
        <strain evidence="1 2">SMR1</strain>
    </source>
</reference>
<dbReference type="AlphaFoldDB" id="A0A221JVZ9"/>
<dbReference type="OrthoDB" id="7720197at2"/>
<sequence length="206" mass="21492">MDVDGADALDLTVSGGGIEYTANAWTFLGELAHCDMGAYTLGAAIGHFSELNNTVYTLCGSWDVSPVGTVGMDIIRIEGETFFAAFADYNLDTYQVQADLLSTDGLDLAAVAGGYSFGNGFSAIGSLSYFDLAGLDGTSVTIGGQYEFTEGANVELSVGRISTDFVDIDHVSFGLNYELGGRTSGRRTLGNVISGATGSFANLTNF</sequence>
<dbReference type="EMBL" id="CP022415">
    <property type="protein sequence ID" value="ASM70916.1"/>
    <property type="molecule type" value="Genomic_DNA"/>
</dbReference>
<dbReference type="SUPFAM" id="SSF56935">
    <property type="entry name" value="Porins"/>
    <property type="match status" value="1"/>
</dbReference>
<name>A0A221JVZ9_9RHOB</name>
<organism evidence="1 2">
    <name type="scientific">Pseudosulfitobacter pseudonitzschiae</name>
    <dbReference type="NCBI Taxonomy" id="1402135"/>
    <lineage>
        <taxon>Bacteria</taxon>
        <taxon>Pseudomonadati</taxon>
        <taxon>Pseudomonadota</taxon>
        <taxon>Alphaproteobacteria</taxon>
        <taxon>Rhodobacterales</taxon>
        <taxon>Roseobacteraceae</taxon>
        <taxon>Pseudosulfitobacter</taxon>
    </lineage>
</organism>
<protein>
    <recommendedName>
        <fullName evidence="3">Porin</fullName>
    </recommendedName>
</protein>
<evidence type="ECO:0000313" key="1">
    <source>
        <dbReference type="EMBL" id="ASM70916.1"/>
    </source>
</evidence>
<dbReference type="RefSeq" id="WP_089419047.1">
    <property type="nucleotide sequence ID" value="NZ_CP022415.1"/>
</dbReference>
<accession>A0A221JVZ9</accession>
<evidence type="ECO:0000313" key="2">
    <source>
        <dbReference type="Proteomes" id="UP000199754"/>
    </source>
</evidence>